<dbReference type="EMBL" id="LYPA01000054">
    <property type="protein sequence ID" value="OBR65729.1"/>
    <property type="molecule type" value="Genomic_DNA"/>
</dbReference>
<proteinExistence type="predicted"/>
<name>A0A1A5YJF3_9BACL</name>
<sequence length="199" mass="23738">MPKDLFFSIPDGKRSRIMEASINEFSRQMFNNASINQIIKEADISRGSFYQYFEDKDDLYFFTIQSIIKATAYTFLKQFMASQPQDIYSVYRSLFVYNLQLLSDGEYKAFFRNMYFGLNYRLQQKLKAIFSSIRGELLEYRLNELQQKSGYDGPYFQELMNILELNNRDLLMLYISRPMDIETIMDVYDLRIRVIRTVG</sequence>
<dbReference type="PROSITE" id="PS50977">
    <property type="entry name" value="HTH_TETR_2"/>
    <property type="match status" value="1"/>
</dbReference>
<dbReference type="InterPro" id="IPR009057">
    <property type="entry name" value="Homeodomain-like_sf"/>
</dbReference>
<dbReference type="Pfam" id="PF17924">
    <property type="entry name" value="TetR_C_19"/>
    <property type="match status" value="1"/>
</dbReference>
<dbReference type="AlphaFoldDB" id="A0A1A5YJF3"/>
<evidence type="ECO:0000313" key="5">
    <source>
        <dbReference type="Proteomes" id="UP000092024"/>
    </source>
</evidence>
<organism evidence="4 5">
    <name type="scientific">Paenibacillus oryzae</name>
    <dbReference type="NCBI Taxonomy" id="1844972"/>
    <lineage>
        <taxon>Bacteria</taxon>
        <taxon>Bacillati</taxon>
        <taxon>Bacillota</taxon>
        <taxon>Bacilli</taxon>
        <taxon>Bacillales</taxon>
        <taxon>Paenibacillaceae</taxon>
        <taxon>Paenibacillus</taxon>
    </lineage>
</organism>
<keyword evidence="1 2" id="KW-0238">DNA-binding</keyword>
<accession>A0A1A5YJF3</accession>
<dbReference type="STRING" id="1844972.A7K91_14300"/>
<dbReference type="GO" id="GO:0003677">
    <property type="term" value="F:DNA binding"/>
    <property type="evidence" value="ECO:0007669"/>
    <property type="project" value="UniProtKB-UniRule"/>
</dbReference>
<evidence type="ECO:0000256" key="1">
    <source>
        <dbReference type="ARBA" id="ARBA00023125"/>
    </source>
</evidence>
<feature type="DNA-binding region" description="H-T-H motif" evidence="2">
    <location>
        <begin position="34"/>
        <end position="53"/>
    </location>
</feature>
<dbReference type="PANTHER" id="PTHR43479:SF11">
    <property type="entry name" value="ACREF_ENVCD OPERON REPRESSOR-RELATED"/>
    <property type="match status" value="1"/>
</dbReference>
<protein>
    <recommendedName>
        <fullName evidence="3">HTH tetR-type domain-containing protein</fullName>
    </recommendedName>
</protein>
<dbReference type="PANTHER" id="PTHR43479">
    <property type="entry name" value="ACREF/ENVCD OPERON REPRESSOR-RELATED"/>
    <property type="match status" value="1"/>
</dbReference>
<feature type="domain" description="HTH tetR-type" evidence="3">
    <location>
        <begin position="11"/>
        <end position="71"/>
    </location>
</feature>
<dbReference type="Pfam" id="PF00440">
    <property type="entry name" value="TetR_N"/>
    <property type="match status" value="1"/>
</dbReference>
<comment type="caution">
    <text evidence="4">The sequence shown here is derived from an EMBL/GenBank/DDBJ whole genome shotgun (WGS) entry which is preliminary data.</text>
</comment>
<dbReference type="Gene3D" id="1.10.357.10">
    <property type="entry name" value="Tetracycline Repressor, domain 2"/>
    <property type="match status" value="1"/>
</dbReference>
<evidence type="ECO:0000256" key="2">
    <source>
        <dbReference type="PROSITE-ProRule" id="PRU00335"/>
    </source>
</evidence>
<dbReference type="Proteomes" id="UP000092024">
    <property type="component" value="Unassembled WGS sequence"/>
</dbReference>
<dbReference type="InterPro" id="IPR050624">
    <property type="entry name" value="HTH-type_Tx_Regulator"/>
</dbReference>
<reference evidence="4 5" key="1">
    <citation type="submission" date="2016-05" db="EMBL/GenBank/DDBJ databases">
        <title>Paenibacillus oryzae. sp. nov., isolated from the rice root.</title>
        <authorList>
            <person name="Zhang J."/>
            <person name="Zhang X."/>
        </authorList>
    </citation>
    <scope>NUCLEOTIDE SEQUENCE [LARGE SCALE GENOMIC DNA]</scope>
    <source>
        <strain evidence="4 5">1DrF-4</strain>
    </source>
</reference>
<evidence type="ECO:0000313" key="4">
    <source>
        <dbReference type="EMBL" id="OBR65729.1"/>
    </source>
</evidence>
<dbReference type="InterPro" id="IPR001647">
    <property type="entry name" value="HTH_TetR"/>
</dbReference>
<evidence type="ECO:0000259" key="3">
    <source>
        <dbReference type="PROSITE" id="PS50977"/>
    </source>
</evidence>
<gene>
    <name evidence="4" type="ORF">A7K91_14300</name>
</gene>
<dbReference type="SUPFAM" id="SSF46689">
    <property type="entry name" value="Homeodomain-like"/>
    <property type="match status" value="1"/>
</dbReference>
<keyword evidence="5" id="KW-1185">Reference proteome</keyword>